<dbReference type="Proteomes" id="UP000565521">
    <property type="component" value="Unassembled WGS sequence"/>
</dbReference>
<comment type="caution">
    <text evidence="8">The sequence shown here is derived from an EMBL/GenBank/DDBJ whole genome shotgun (WGS) entry which is preliminary data.</text>
</comment>
<dbReference type="GO" id="GO:0016787">
    <property type="term" value="F:hydrolase activity"/>
    <property type="evidence" value="ECO:0007669"/>
    <property type="project" value="UniProtKB-KW"/>
</dbReference>
<dbReference type="Pfam" id="PF07927">
    <property type="entry name" value="HicA_toxin"/>
    <property type="match status" value="1"/>
</dbReference>
<evidence type="ECO:0000256" key="2">
    <source>
        <dbReference type="ARBA" id="ARBA00022649"/>
    </source>
</evidence>
<dbReference type="SUPFAM" id="SSF54786">
    <property type="entry name" value="YcfA/nrd intein domain"/>
    <property type="match status" value="1"/>
</dbReference>
<evidence type="ECO:0000256" key="3">
    <source>
        <dbReference type="ARBA" id="ARBA00022722"/>
    </source>
</evidence>
<keyword evidence="6" id="KW-0694">RNA-binding</keyword>
<keyword evidence="2" id="KW-1277">Toxin-antitoxin system</keyword>
<dbReference type="AlphaFoldDB" id="A0A7Y7PSN6"/>
<gene>
    <name evidence="8" type="ORF">HW554_18195</name>
</gene>
<organism evidence="8 9">
    <name type="scientific">Hymenobacter lapidiphilus</name>
    <dbReference type="NCBI Taxonomy" id="2608003"/>
    <lineage>
        <taxon>Bacteria</taxon>
        <taxon>Pseudomonadati</taxon>
        <taxon>Bacteroidota</taxon>
        <taxon>Cytophagia</taxon>
        <taxon>Cytophagales</taxon>
        <taxon>Hymenobacteraceae</taxon>
        <taxon>Hymenobacter</taxon>
    </lineage>
</organism>
<name>A0A7Y7PSN6_9BACT</name>
<comment type="similarity">
    <text evidence="1">Belongs to the HicA mRNA interferase family.</text>
</comment>
<proteinExistence type="inferred from homology"/>
<keyword evidence="9" id="KW-1185">Reference proteome</keyword>
<keyword evidence="7" id="KW-0346">Stress response</keyword>
<protein>
    <submittedName>
        <fullName evidence="8">Type II toxin-antitoxin system HicA family toxin</fullName>
    </submittedName>
</protein>
<keyword evidence="3" id="KW-0540">Nuclease</keyword>
<keyword evidence="5" id="KW-0378">Hydrolase</keyword>
<dbReference type="EMBL" id="JABKAU010000050">
    <property type="protein sequence ID" value="NVO33142.1"/>
    <property type="molecule type" value="Genomic_DNA"/>
</dbReference>
<dbReference type="GO" id="GO:0004519">
    <property type="term" value="F:endonuclease activity"/>
    <property type="evidence" value="ECO:0007669"/>
    <property type="project" value="UniProtKB-KW"/>
</dbReference>
<dbReference type="GO" id="GO:0003729">
    <property type="term" value="F:mRNA binding"/>
    <property type="evidence" value="ECO:0007669"/>
    <property type="project" value="InterPro"/>
</dbReference>
<evidence type="ECO:0000313" key="9">
    <source>
        <dbReference type="Proteomes" id="UP000565521"/>
    </source>
</evidence>
<evidence type="ECO:0000256" key="1">
    <source>
        <dbReference type="ARBA" id="ARBA00006620"/>
    </source>
</evidence>
<evidence type="ECO:0000256" key="5">
    <source>
        <dbReference type="ARBA" id="ARBA00022801"/>
    </source>
</evidence>
<evidence type="ECO:0000256" key="7">
    <source>
        <dbReference type="ARBA" id="ARBA00023016"/>
    </source>
</evidence>
<keyword evidence="4" id="KW-0255">Endonuclease</keyword>
<evidence type="ECO:0000256" key="6">
    <source>
        <dbReference type="ARBA" id="ARBA00022884"/>
    </source>
</evidence>
<dbReference type="Gene3D" id="3.30.920.30">
    <property type="entry name" value="Hypothetical protein"/>
    <property type="match status" value="1"/>
</dbReference>
<accession>A0A7Y7PSN6</accession>
<reference evidence="8 9" key="1">
    <citation type="submission" date="2020-05" db="EMBL/GenBank/DDBJ databases">
        <title>Hymenobacter terrestris sp. nov. and Hymenobacter lapidiphilus sp. nov., isolated from regoliths in Antarctica.</title>
        <authorList>
            <person name="Sedlacek I."/>
            <person name="Pantucek R."/>
            <person name="Zeman M."/>
            <person name="Holochova P."/>
            <person name="Kralova S."/>
            <person name="Stankova E."/>
            <person name="Sedo O."/>
            <person name="Micenkova L."/>
            <person name="Svec P."/>
            <person name="Gupta V."/>
            <person name="Sood U."/>
            <person name="Korpole U.S."/>
            <person name="Lal R."/>
        </authorList>
    </citation>
    <scope>NUCLEOTIDE SEQUENCE [LARGE SCALE GENOMIC DNA]</scope>
    <source>
        <strain evidence="8 9">P5342</strain>
    </source>
</reference>
<evidence type="ECO:0000313" key="8">
    <source>
        <dbReference type="EMBL" id="NVO33142.1"/>
    </source>
</evidence>
<dbReference type="RefSeq" id="WP_176909976.1">
    <property type="nucleotide sequence ID" value="NZ_JABKAU010000050.1"/>
</dbReference>
<sequence length="67" mass="7311">MKSSELLKRLQRDGWYIAEQQPGSHFLMCHPTKKAPTPTGCISVTFHGSSEVGKGLASKLLKQAGLK</sequence>
<evidence type="ECO:0000256" key="4">
    <source>
        <dbReference type="ARBA" id="ARBA00022759"/>
    </source>
</evidence>
<dbReference type="InterPro" id="IPR012933">
    <property type="entry name" value="HicA_mRNA_interferase"/>
</dbReference>
<dbReference type="InterPro" id="IPR038570">
    <property type="entry name" value="HicA_sf"/>
</dbReference>